<dbReference type="EMBL" id="ML208343">
    <property type="protein sequence ID" value="TFK68837.1"/>
    <property type="molecule type" value="Genomic_DNA"/>
</dbReference>
<keyword evidence="2" id="KW-1185">Reference proteome</keyword>
<protein>
    <submittedName>
        <fullName evidence="1">Uncharacterized protein</fullName>
    </submittedName>
</protein>
<proteinExistence type="predicted"/>
<reference evidence="1 2" key="1">
    <citation type="journal article" date="2019" name="Nat. Ecol. Evol.">
        <title>Megaphylogeny resolves global patterns of mushroom evolution.</title>
        <authorList>
            <person name="Varga T."/>
            <person name="Krizsan K."/>
            <person name="Foldi C."/>
            <person name="Dima B."/>
            <person name="Sanchez-Garcia M."/>
            <person name="Sanchez-Ramirez S."/>
            <person name="Szollosi G.J."/>
            <person name="Szarkandi J.G."/>
            <person name="Papp V."/>
            <person name="Albert L."/>
            <person name="Andreopoulos W."/>
            <person name="Angelini C."/>
            <person name="Antonin V."/>
            <person name="Barry K.W."/>
            <person name="Bougher N.L."/>
            <person name="Buchanan P."/>
            <person name="Buyck B."/>
            <person name="Bense V."/>
            <person name="Catcheside P."/>
            <person name="Chovatia M."/>
            <person name="Cooper J."/>
            <person name="Damon W."/>
            <person name="Desjardin D."/>
            <person name="Finy P."/>
            <person name="Geml J."/>
            <person name="Haridas S."/>
            <person name="Hughes K."/>
            <person name="Justo A."/>
            <person name="Karasinski D."/>
            <person name="Kautmanova I."/>
            <person name="Kiss B."/>
            <person name="Kocsube S."/>
            <person name="Kotiranta H."/>
            <person name="LaButti K.M."/>
            <person name="Lechner B.E."/>
            <person name="Liimatainen K."/>
            <person name="Lipzen A."/>
            <person name="Lukacs Z."/>
            <person name="Mihaltcheva S."/>
            <person name="Morgado L.N."/>
            <person name="Niskanen T."/>
            <person name="Noordeloos M.E."/>
            <person name="Ohm R.A."/>
            <person name="Ortiz-Santana B."/>
            <person name="Ovrebo C."/>
            <person name="Racz N."/>
            <person name="Riley R."/>
            <person name="Savchenko A."/>
            <person name="Shiryaev A."/>
            <person name="Soop K."/>
            <person name="Spirin V."/>
            <person name="Szebenyi C."/>
            <person name="Tomsovsky M."/>
            <person name="Tulloss R.E."/>
            <person name="Uehling J."/>
            <person name="Grigoriev I.V."/>
            <person name="Vagvolgyi C."/>
            <person name="Papp T."/>
            <person name="Martin F.M."/>
            <person name="Miettinen O."/>
            <person name="Hibbett D.S."/>
            <person name="Nagy L.G."/>
        </authorList>
    </citation>
    <scope>NUCLEOTIDE SEQUENCE [LARGE SCALE GENOMIC DNA]</scope>
    <source>
        <strain evidence="1 2">NL-1719</strain>
    </source>
</reference>
<sequence length="357" mass="40247">MEPLCDFGHDGYDEKEVARRRIDDEILQLKRRLHVLCSERNKLASICCLPAEVLSEIFLYCKDISGLPQIMALTISWICQHWRHLALNLPSLWNTIDDIDKDWVEYALSRSKNADLNVDLDLSLEGDDWSSLPLILQSSPQIKRFRLSLYLGGSLGPDVDFSRYPAPALAKLHLDGVHFSDNFLIGPFPLLREVDLHACVISWTHLPTSSNLRKLSVAQMDLGSSYEFLPRLHDMPNLEVLQLRNSLSLTGEIPNTTINVLNGIMVPRNTYLRVFFAIQQCRSPALLNGHVRELNISARLLGYSVHLTEADVPKSEPNVKLEFPTSDATGPVDPMGLALRIVNKLQISSDPYPIYGL</sequence>
<accession>A0ACD3ATH1</accession>
<evidence type="ECO:0000313" key="2">
    <source>
        <dbReference type="Proteomes" id="UP000308600"/>
    </source>
</evidence>
<evidence type="ECO:0000313" key="1">
    <source>
        <dbReference type="EMBL" id="TFK68837.1"/>
    </source>
</evidence>
<dbReference type="Proteomes" id="UP000308600">
    <property type="component" value="Unassembled WGS sequence"/>
</dbReference>
<gene>
    <name evidence="1" type="ORF">BDN72DRAFT_878790</name>
</gene>
<name>A0ACD3ATH1_9AGAR</name>
<organism evidence="1 2">
    <name type="scientific">Pluteus cervinus</name>
    <dbReference type="NCBI Taxonomy" id="181527"/>
    <lineage>
        <taxon>Eukaryota</taxon>
        <taxon>Fungi</taxon>
        <taxon>Dikarya</taxon>
        <taxon>Basidiomycota</taxon>
        <taxon>Agaricomycotina</taxon>
        <taxon>Agaricomycetes</taxon>
        <taxon>Agaricomycetidae</taxon>
        <taxon>Agaricales</taxon>
        <taxon>Pluteineae</taxon>
        <taxon>Pluteaceae</taxon>
        <taxon>Pluteus</taxon>
    </lineage>
</organism>